<dbReference type="Proteomes" id="UP000008524">
    <property type="component" value="Chromosome 9"/>
</dbReference>
<accession>Q38CV4</accession>
<dbReference type="GO" id="GO:0005737">
    <property type="term" value="C:cytoplasm"/>
    <property type="evidence" value="ECO:0000314"/>
    <property type="project" value="GeneDB"/>
</dbReference>
<feature type="region of interest" description="Disordered" evidence="1">
    <location>
        <begin position="241"/>
        <end position="276"/>
    </location>
</feature>
<keyword evidence="5" id="KW-1185">Reference proteome</keyword>
<evidence type="ECO:0000313" key="5">
    <source>
        <dbReference type="Proteomes" id="UP000008524"/>
    </source>
</evidence>
<dbReference type="VEuPathDB" id="TriTrypDB:Tb927.9.15590"/>
<dbReference type="GeneID" id="3661234"/>
<feature type="signal peptide" evidence="2">
    <location>
        <begin position="1"/>
        <end position="22"/>
    </location>
</feature>
<proteinExistence type="predicted"/>
<dbReference type="InParanoid" id="Q38CV4"/>
<dbReference type="RefSeq" id="XP_827696.1">
    <property type="nucleotide sequence ID" value="XM_822603.1"/>
</dbReference>
<reference evidence="4 5" key="1">
    <citation type="journal article" date="2005" name="Science">
        <title>Comparative genomics of trypanosomatid parasitic protozoa.</title>
        <authorList>
            <person name="El-Sayed N.M."/>
            <person name="Myler P.J."/>
            <person name="Blandin G."/>
            <person name="Berriman M."/>
            <person name="Crabtree J."/>
            <person name="Aggarwal G."/>
            <person name="Caler E."/>
            <person name="Renauld H."/>
            <person name="Worthey E.A."/>
            <person name="Hertz-Fowler C."/>
            <person name="Ghedin E."/>
            <person name="Peacock C."/>
            <person name="Bartholomeu D.C."/>
            <person name="Haas B.J."/>
            <person name="Tran A.N."/>
            <person name="Wortman J.R."/>
            <person name="Alsmark U.C."/>
            <person name="Angiuoli S."/>
            <person name="Anupama A."/>
            <person name="Badger J."/>
            <person name="Bringaud F."/>
            <person name="Cadag E."/>
            <person name="Carlton J.M."/>
            <person name="Cerqueira G.C."/>
            <person name="Creasy T."/>
            <person name="Delcher A.L."/>
            <person name="Djikeng A."/>
            <person name="Embley T.M."/>
            <person name="Hauser C."/>
            <person name="Ivens A.C."/>
            <person name="Kummerfeld S.K."/>
            <person name="Pereira-Leal J.B."/>
            <person name="Nilsson D."/>
            <person name="Peterson J."/>
            <person name="Salzberg S.L."/>
            <person name="Shallom J."/>
            <person name="Silva J.C."/>
            <person name="Sundaram J."/>
            <person name="Westenberger S."/>
            <person name="White O."/>
            <person name="Melville S.E."/>
            <person name="Donelson J.E."/>
            <person name="Andersson B."/>
            <person name="Stuart K.D."/>
            <person name="Hall N."/>
        </authorList>
    </citation>
    <scope>NUCLEOTIDE SEQUENCE [LARGE SCALE GENOMIC DNA]</scope>
    <source>
        <strain evidence="4 5">927/4 GUTat10.1</strain>
    </source>
</reference>
<evidence type="ECO:0000256" key="1">
    <source>
        <dbReference type="SAM" id="MobiDB-lite"/>
    </source>
</evidence>
<dbReference type="Gene3D" id="1.20.1260.80">
    <property type="match status" value="1"/>
</dbReference>
<feature type="compositionally biased region" description="Basic and acidic residues" evidence="1">
    <location>
        <begin position="260"/>
        <end position="276"/>
    </location>
</feature>
<evidence type="ECO:0000313" key="4">
    <source>
        <dbReference type="EMBL" id="EAN77366.1"/>
    </source>
</evidence>
<name>Q38CV4_TRYB2</name>
<evidence type="ECO:0000259" key="3">
    <source>
        <dbReference type="Pfam" id="PF16731"/>
    </source>
</evidence>
<reference evidence="4 5" key="2">
    <citation type="journal article" date="2005" name="Science">
        <title>The genome of the African trypanosome Trypanosoma brucei.</title>
        <authorList>
            <person name="Berriman M."/>
            <person name="Ghedin E."/>
            <person name="Hertz-Fowler C."/>
            <person name="Blandin G."/>
            <person name="Renauld H."/>
            <person name="Bartholomeu D.C."/>
            <person name="Lennard N.J."/>
            <person name="Caler E."/>
            <person name="Hamlin N.E."/>
            <person name="Haas B."/>
            <person name="Bohme U."/>
            <person name="Hannick L."/>
            <person name="Aslett M.A."/>
            <person name="Shallom J."/>
            <person name="Marcello L."/>
            <person name="Hou L."/>
            <person name="Wickstead B."/>
            <person name="Alsmark U.C."/>
            <person name="Arrowsmith C."/>
            <person name="Atkin R.J."/>
            <person name="Barron A.J."/>
            <person name="Bringaud F."/>
            <person name="Brooks K."/>
            <person name="Carrington M."/>
            <person name="Cherevach I."/>
            <person name="Chillingworth T.J."/>
            <person name="Churcher C."/>
            <person name="Clark L.N."/>
            <person name="Corton C.H."/>
            <person name="Cronin A."/>
            <person name="Davies R.M."/>
            <person name="Doggett J."/>
            <person name="Djikeng A."/>
            <person name="Feldblyum T."/>
            <person name="Field M.C."/>
            <person name="Fraser A."/>
            <person name="Goodhead I."/>
            <person name="Hance Z."/>
            <person name="Harper D."/>
            <person name="Harris B.R."/>
            <person name="Hauser H."/>
            <person name="Hostetler J."/>
            <person name="Ivens A."/>
            <person name="Jagels K."/>
            <person name="Johnson D."/>
            <person name="Johnson J."/>
            <person name="Jones K."/>
            <person name="Kerhornou A.X."/>
            <person name="Koo H."/>
            <person name="Larke N."/>
            <person name="Landfear S."/>
            <person name="Larkin C."/>
            <person name="Leech V."/>
            <person name="Line A."/>
            <person name="Lord A."/>
            <person name="Macleod A."/>
            <person name="Mooney P.J."/>
            <person name="Moule S."/>
            <person name="Martin D.M."/>
            <person name="Morgan G.W."/>
            <person name="Mungall K."/>
            <person name="Norbertczak H."/>
            <person name="Ormond D."/>
            <person name="Pai G."/>
            <person name="Peacock C.S."/>
            <person name="Peterson J."/>
            <person name="Quail M.A."/>
            <person name="Rabbinowitsch E."/>
            <person name="Rajandream M.A."/>
            <person name="Reitter C."/>
            <person name="Salzberg S.L."/>
            <person name="Sanders M."/>
            <person name="Schobel S."/>
            <person name="Sharp S."/>
            <person name="Simmonds M."/>
            <person name="Simpson A.J."/>
            <person name="Tallon L."/>
            <person name="Turner C.M."/>
            <person name="Tait A."/>
            <person name="Tivey A.R."/>
            <person name="Van Aken S."/>
            <person name="Walker D."/>
            <person name="Wanless D."/>
            <person name="Wang S."/>
            <person name="White B."/>
            <person name="White O."/>
            <person name="Whitehead S."/>
            <person name="Woodward J."/>
            <person name="Wortman J."/>
            <person name="Adams M.D."/>
            <person name="Embley T.M."/>
            <person name="Gull K."/>
            <person name="Ullu E."/>
            <person name="Barry J.D."/>
            <person name="Fairlamb A.H."/>
            <person name="Opperdoes F."/>
            <person name="Barrell B.G."/>
            <person name="Donelson J.E."/>
            <person name="Hall N."/>
            <person name="Fraser C.M."/>
            <person name="Melville S.E."/>
            <person name="El-Sayed N.M."/>
        </authorList>
    </citation>
    <scope>NUCLEOTIDE SEQUENCE [LARGE SCALE GENOMIC DNA]</scope>
    <source>
        <strain evidence="4 5">927/4 GUTat10.1</strain>
    </source>
</reference>
<feature type="compositionally biased region" description="Polar residues" evidence="1">
    <location>
        <begin position="246"/>
        <end position="258"/>
    </location>
</feature>
<evidence type="ECO:0000256" key="2">
    <source>
        <dbReference type="SAM" id="SignalP"/>
    </source>
</evidence>
<dbReference type="EMBL" id="CM000207">
    <property type="protein sequence ID" value="EAN77366.1"/>
    <property type="molecule type" value="Genomic_DNA"/>
</dbReference>
<dbReference type="KEGG" id="tbr:Tb09.244.2450"/>
<sequence>MSITFHNLWLLLTVLCTAGIRADPSKEECPDLGGYPSADDVLVLCYLAEQLRGLPDTISSALVNAAAASSKAFEAKVQAEEAVELAESKGLNVTKAKEAAVRATLAAEAAATAASNVEINAANISAFSIDFLESANLLLFEVRDAKDVGEDVRIVAQRCTGEANFVTVASLTNALDNVTSLYSVYGKGTASLSMESVALLEELKMLEDGLKKSQVAVSVAADAADQSKLLVDAVEVSGNTAKGAVNNHNTANNESNKATRNKDQDEGRTVGNNDKEFTITSEDYTKKNQGENGDLSSITLTEDSGSSFIAKYPFHLCTIFTFYTLL</sequence>
<gene>
    <name evidence="4" type="ORF">Tb09.244.2450</name>
</gene>
<dbReference type="Pfam" id="PF16731">
    <property type="entry name" value="GARP"/>
    <property type="match status" value="1"/>
</dbReference>
<organism evidence="4 5">
    <name type="scientific">Trypanosoma brucei brucei (strain 927/4 GUTat10.1)</name>
    <dbReference type="NCBI Taxonomy" id="185431"/>
    <lineage>
        <taxon>Eukaryota</taxon>
        <taxon>Discoba</taxon>
        <taxon>Euglenozoa</taxon>
        <taxon>Kinetoplastea</taxon>
        <taxon>Metakinetoplastina</taxon>
        <taxon>Trypanosomatida</taxon>
        <taxon>Trypanosomatidae</taxon>
        <taxon>Trypanosoma</taxon>
    </lineage>
</organism>
<dbReference type="GO" id="GO:0031981">
    <property type="term" value="C:nuclear lumen"/>
    <property type="evidence" value="ECO:0000314"/>
    <property type="project" value="GeneDB"/>
</dbReference>
<keyword evidence="2" id="KW-0732">Signal</keyword>
<dbReference type="PaxDb" id="5691-EAN77366"/>
<feature type="chain" id="PRO_5004221888" evidence="2">
    <location>
        <begin position="23"/>
        <end position="326"/>
    </location>
</feature>
<dbReference type="GO" id="GO:0097014">
    <property type="term" value="C:ciliary plasm"/>
    <property type="evidence" value="ECO:0000314"/>
    <property type="project" value="GeneDB"/>
</dbReference>
<dbReference type="InterPro" id="IPR031987">
    <property type="entry name" value="GARP"/>
</dbReference>
<feature type="domain" description="Trypanosoma glutamic acid/alanine-rich protein" evidence="3">
    <location>
        <begin position="39"/>
        <end position="224"/>
    </location>
</feature>
<protein>
    <submittedName>
        <fullName evidence="4">BARP protein</fullName>
    </submittedName>
</protein>
<dbReference type="AlphaFoldDB" id="Q38CV4"/>